<evidence type="ECO:0000313" key="2">
    <source>
        <dbReference type="EMBL" id="CAI9935207.1"/>
    </source>
</evidence>
<dbReference type="EMBL" id="CAXDID020000343">
    <property type="protein sequence ID" value="CAL6079880.1"/>
    <property type="molecule type" value="Genomic_DNA"/>
</dbReference>
<gene>
    <name evidence="2" type="ORF">HINF_LOCUS22852</name>
    <name evidence="3" type="ORF">HINF_LOCUS59597</name>
</gene>
<name>A0AA86PG60_9EUKA</name>
<evidence type="ECO:0000313" key="3">
    <source>
        <dbReference type="EMBL" id="CAL6079880.1"/>
    </source>
</evidence>
<evidence type="ECO:0000313" key="4">
    <source>
        <dbReference type="Proteomes" id="UP001642409"/>
    </source>
</evidence>
<reference evidence="2" key="1">
    <citation type="submission" date="2023-06" db="EMBL/GenBank/DDBJ databases">
        <authorList>
            <person name="Kurt Z."/>
        </authorList>
    </citation>
    <scope>NUCLEOTIDE SEQUENCE</scope>
</reference>
<comment type="caution">
    <text evidence="2">The sequence shown here is derived from an EMBL/GenBank/DDBJ whole genome shotgun (WGS) entry which is preliminary data.</text>
</comment>
<dbReference type="AlphaFoldDB" id="A0AA86PG60"/>
<organism evidence="2">
    <name type="scientific">Hexamita inflata</name>
    <dbReference type="NCBI Taxonomy" id="28002"/>
    <lineage>
        <taxon>Eukaryota</taxon>
        <taxon>Metamonada</taxon>
        <taxon>Diplomonadida</taxon>
        <taxon>Hexamitidae</taxon>
        <taxon>Hexamitinae</taxon>
        <taxon>Hexamita</taxon>
    </lineage>
</organism>
<keyword evidence="1" id="KW-0812">Transmembrane</keyword>
<proteinExistence type="predicted"/>
<evidence type="ECO:0000256" key="1">
    <source>
        <dbReference type="SAM" id="Phobius"/>
    </source>
</evidence>
<reference evidence="3 4" key="2">
    <citation type="submission" date="2024-07" db="EMBL/GenBank/DDBJ databases">
        <authorList>
            <person name="Akdeniz Z."/>
        </authorList>
    </citation>
    <scope>NUCLEOTIDE SEQUENCE [LARGE SCALE GENOMIC DNA]</scope>
</reference>
<protein>
    <submittedName>
        <fullName evidence="3">Hypothetical_protein</fullName>
    </submittedName>
</protein>
<keyword evidence="1" id="KW-0472">Membrane</keyword>
<sequence>MTHSVFASHLHSSILSTLLSILIIMLIPYFEHRISSCMQPYIQCPPNMVYRLDRRSRTSFHSCKEGFQGSLTDICSFPKLHPEHKRPNKQFNKLTFERPFQLKRSHWHTFEHTFYSPQRKYSGVDKLCNINFQVNMGSRAGRYLHIFFEFRPEQSTWCIRCSSQIAFYTCQECNRLICTEQRTYYYLDLNRAYQWGMDSHTTFHNQRQVVEHRNQHTYGYYSHLK</sequence>
<keyword evidence="1" id="KW-1133">Transmembrane helix</keyword>
<dbReference type="EMBL" id="CATOUU010000598">
    <property type="protein sequence ID" value="CAI9935207.1"/>
    <property type="molecule type" value="Genomic_DNA"/>
</dbReference>
<keyword evidence="4" id="KW-1185">Reference proteome</keyword>
<feature type="transmembrane region" description="Helical" evidence="1">
    <location>
        <begin position="12"/>
        <end position="30"/>
    </location>
</feature>
<accession>A0AA86PG60</accession>
<dbReference type="Proteomes" id="UP001642409">
    <property type="component" value="Unassembled WGS sequence"/>
</dbReference>